<dbReference type="InterPro" id="IPR050389">
    <property type="entry name" value="LysR-type_TF"/>
</dbReference>
<dbReference type="AlphaFoldDB" id="A0A318UVI1"/>
<feature type="domain" description="HTH lysR-type" evidence="5">
    <location>
        <begin position="53"/>
        <end position="110"/>
    </location>
</feature>
<evidence type="ECO:0000256" key="3">
    <source>
        <dbReference type="ARBA" id="ARBA00023125"/>
    </source>
</evidence>
<dbReference type="GO" id="GO:0003677">
    <property type="term" value="F:DNA binding"/>
    <property type="evidence" value="ECO:0007669"/>
    <property type="project" value="UniProtKB-KW"/>
</dbReference>
<dbReference type="InterPro" id="IPR005119">
    <property type="entry name" value="LysR_subst-bd"/>
</dbReference>
<dbReference type="SUPFAM" id="SSF46785">
    <property type="entry name" value="Winged helix' DNA-binding domain"/>
    <property type="match status" value="1"/>
</dbReference>
<dbReference type="Pfam" id="PF00126">
    <property type="entry name" value="HTH_1"/>
    <property type="match status" value="1"/>
</dbReference>
<proteinExistence type="inferred from homology"/>
<dbReference type="PROSITE" id="PS50931">
    <property type="entry name" value="HTH_LYSR"/>
    <property type="match status" value="1"/>
</dbReference>
<protein>
    <submittedName>
        <fullName evidence="6">DNA-binding transcriptional LysR family regulator</fullName>
    </submittedName>
</protein>
<keyword evidence="7" id="KW-1185">Reference proteome</keyword>
<name>A0A318UVI1_9GAMM</name>
<comment type="similarity">
    <text evidence="1">Belongs to the LysR transcriptional regulatory family.</text>
</comment>
<sequence>MYPKNGALSSFDKAPVFKLLETFTPNIGDGSHRVNASIYCVEKNMHLDDILKLDIKLLVAFVTIMEEGSVSRAAERLGVTQPALSKSLQRLRELFKDSLFTRQAYGLSPTARASELHDLIQPILSSLSELMSPNSLDLKNLDRRFKLRADEGDLENFIEPLLASIQYQTPKLRLSIASWGDSQLDELITGNVDLGIMRISDTPSNIRSKLIGYMEACIVLSEAHPLFHQDEISVTDLLSHKVVTHHLRSNRNSSFSKTEQKLKQRGHVIQPDLETDSLMVAMQAVKRGMALVTSRSIGDLFLQVMCEKAHFYPVKLLPIPKEVLELDDFKGRHPIHIFWHERFNNDLAHRWLREQIIDFMRESPWMHLPD</sequence>
<organism evidence="6 7">
    <name type="scientific">Marinomonas alcarazii</name>
    <dbReference type="NCBI Taxonomy" id="491949"/>
    <lineage>
        <taxon>Bacteria</taxon>
        <taxon>Pseudomonadati</taxon>
        <taxon>Pseudomonadota</taxon>
        <taxon>Gammaproteobacteria</taxon>
        <taxon>Oceanospirillales</taxon>
        <taxon>Oceanospirillaceae</taxon>
        <taxon>Marinomonas</taxon>
    </lineage>
</organism>
<dbReference type="PANTHER" id="PTHR30118:SF15">
    <property type="entry name" value="TRANSCRIPTIONAL REGULATORY PROTEIN"/>
    <property type="match status" value="1"/>
</dbReference>
<dbReference type="Gene3D" id="1.10.10.10">
    <property type="entry name" value="Winged helix-like DNA-binding domain superfamily/Winged helix DNA-binding domain"/>
    <property type="match status" value="1"/>
</dbReference>
<dbReference type="PANTHER" id="PTHR30118">
    <property type="entry name" value="HTH-TYPE TRANSCRIPTIONAL REGULATOR LEUO-RELATED"/>
    <property type="match status" value="1"/>
</dbReference>
<evidence type="ECO:0000256" key="2">
    <source>
        <dbReference type="ARBA" id="ARBA00023015"/>
    </source>
</evidence>
<keyword evidence="4" id="KW-0804">Transcription</keyword>
<dbReference type="EMBL" id="QKLW01000009">
    <property type="protein sequence ID" value="PYF79178.1"/>
    <property type="molecule type" value="Genomic_DNA"/>
</dbReference>
<dbReference type="Gene3D" id="3.40.190.10">
    <property type="entry name" value="Periplasmic binding protein-like II"/>
    <property type="match status" value="2"/>
</dbReference>
<keyword evidence="3 6" id="KW-0238">DNA-binding</keyword>
<dbReference type="SUPFAM" id="SSF53850">
    <property type="entry name" value="Periplasmic binding protein-like II"/>
    <property type="match status" value="1"/>
</dbReference>
<dbReference type="InterPro" id="IPR036390">
    <property type="entry name" value="WH_DNA-bd_sf"/>
</dbReference>
<reference evidence="6 7" key="1">
    <citation type="submission" date="2018-06" db="EMBL/GenBank/DDBJ databases">
        <title>Genomic Encyclopedia of Type Strains, Phase III (KMG-III): the genomes of soil and plant-associated and newly described type strains.</title>
        <authorList>
            <person name="Whitman W."/>
        </authorList>
    </citation>
    <scope>NUCLEOTIDE SEQUENCE [LARGE SCALE GENOMIC DNA]</scope>
    <source>
        <strain evidence="6 7">CECT 7730</strain>
    </source>
</reference>
<accession>A0A318UVI1</accession>
<evidence type="ECO:0000259" key="5">
    <source>
        <dbReference type="PROSITE" id="PS50931"/>
    </source>
</evidence>
<gene>
    <name evidence="6" type="ORF">DFP75_1097</name>
</gene>
<comment type="caution">
    <text evidence="6">The sequence shown here is derived from an EMBL/GenBank/DDBJ whole genome shotgun (WGS) entry which is preliminary data.</text>
</comment>
<dbReference type="PRINTS" id="PR00039">
    <property type="entry name" value="HTHLYSR"/>
</dbReference>
<dbReference type="InterPro" id="IPR036388">
    <property type="entry name" value="WH-like_DNA-bd_sf"/>
</dbReference>
<dbReference type="InterPro" id="IPR000847">
    <property type="entry name" value="LysR_HTH_N"/>
</dbReference>
<evidence type="ECO:0000256" key="4">
    <source>
        <dbReference type="ARBA" id="ARBA00023163"/>
    </source>
</evidence>
<dbReference type="GO" id="GO:0003700">
    <property type="term" value="F:DNA-binding transcription factor activity"/>
    <property type="evidence" value="ECO:0007669"/>
    <property type="project" value="InterPro"/>
</dbReference>
<evidence type="ECO:0000256" key="1">
    <source>
        <dbReference type="ARBA" id="ARBA00009437"/>
    </source>
</evidence>
<dbReference type="Pfam" id="PF03466">
    <property type="entry name" value="LysR_substrate"/>
    <property type="match status" value="1"/>
</dbReference>
<evidence type="ECO:0000313" key="6">
    <source>
        <dbReference type="EMBL" id="PYF79178.1"/>
    </source>
</evidence>
<keyword evidence="2" id="KW-0805">Transcription regulation</keyword>
<dbReference type="Proteomes" id="UP000247551">
    <property type="component" value="Unassembled WGS sequence"/>
</dbReference>
<evidence type="ECO:0000313" key="7">
    <source>
        <dbReference type="Proteomes" id="UP000247551"/>
    </source>
</evidence>